<keyword evidence="1" id="KW-1133">Transmembrane helix</keyword>
<feature type="transmembrane region" description="Helical" evidence="1">
    <location>
        <begin position="246"/>
        <end position="263"/>
    </location>
</feature>
<dbReference type="RefSeq" id="WP_047231053.1">
    <property type="nucleotide sequence ID" value="NZ_JNBQ01000001.1"/>
</dbReference>
<evidence type="ECO:0000313" key="3">
    <source>
        <dbReference type="Proteomes" id="UP000035265"/>
    </source>
</evidence>
<dbReference type="Pfam" id="PF13367">
    <property type="entry name" value="PrsW-protease"/>
    <property type="match status" value="1"/>
</dbReference>
<organism evidence="2 3">
    <name type="scientific">Cellulosimicrobium funkei</name>
    <dbReference type="NCBI Taxonomy" id="264251"/>
    <lineage>
        <taxon>Bacteria</taxon>
        <taxon>Bacillati</taxon>
        <taxon>Actinomycetota</taxon>
        <taxon>Actinomycetes</taxon>
        <taxon>Micrococcales</taxon>
        <taxon>Promicromonosporaceae</taxon>
        <taxon>Cellulosimicrobium</taxon>
    </lineage>
</organism>
<dbReference type="PANTHER" id="PTHR36844:SF1">
    <property type="entry name" value="PROTEASE PRSW"/>
    <property type="match status" value="1"/>
</dbReference>
<feature type="transmembrane region" description="Helical" evidence="1">
    <location>
        <begin position="212"/>
        <end position="237"/>
    </location>
</feature>
<keyword evidence="1" id="KW-0812">Transmembrane</keyword>
<dbReference type="GO" id="GO:0008233">
    <property type="term" value="F:peptidase activity"/>
    <property type="evidence" value="ECO:0007669"/>
    <property type="project" value="InterPro"/>
</dbReference>
<proteinExistence type="predicted"/>
<keyword evidence="1" id="KW-0472">Membrane</keyword>
<gene>
    <name evidence="2" type="ORF">FB00_01725</name>
</gene>
<protein>
    <recommendedName>
        <fullName evidence="4">PrsW family intramembrane metalloprotease</fullName>
    </recommendedName>
</protein>
<feature type="transmembrane region" description="Helical" evidence="1">
    <location>
        <begin position="275"/>
        <end position="298"/>
    </location>
</feature>
<dbReference type="InterPro" id="IPR026898">
    <property type="entry name" value="PrsW"/>
</dbReference>
<feature type="transmembrane region" description="Helical" evidence="1">
    <location>
        <begin position="60"/>
        <end position="82"/>
    </location>
</feature>
<reference evidence="2 3" key="1">
    <citation type="submission" date="2014-05" db="EMBL/GenBank/DDBJ databases">
        <title>Cellulosimicrobium funkei U11 genome.</title>
        <authorList>
            <person name="Hu C."/>
            <person name="Gong Y."/>
            <person name="Wan W."/>
            <person name="Jiang M."/>
        </authorList>
    </citation>
    <scope>NUCLEOTIDE SEQUENCE [LARGE SCALE GENOMIC DNA]</scope>
    <source>
        <strain evidence="2 3">U11</strain>
    </source>
</reference>
<comment type="caution">
    <text evidence="2">The sequence shown here is derived from an EMBL/GenBank/DDBJ whole genome shotgun (WGS) entry which is preliminary data.</text>
</comment>
<dbReference type="AlphaFoldDB" id="A0A0H2KSU9"/>
<dbReference type="PATRIC" id="fig|264251.5.peg.356"/>
<accession>A0A0H2KSU9</accession>
<dbReference type="Proteomes" id="UP000035265">
    <property type="component" value="Unassembled WGS sequence"/>
</dbReference>
<evidence type="ECO:0000313" key="2">
    <source>
        <dbReference type="EMBL" id="KLN36596.1"/>
    </source>
</evidence>
<sequence>MSDVDRADALALRRQSLETSGWGNPVRWWQPRNACWWVFVLVLAYGLYQMLHILDTTVRAFGTALGLSALIFGAYGLLFWWFTTVIDRYSPQPVSLRVAAFAWGGVAATWVIAVSANDALRGLYLTLLGQQVADTWWAPLSAPFTEELGKGAGVLLLLFIAPTVVRTAYDGFVLGAFAGLGFQIFEDVLYALNSAQTQFGSDPVGNSLGTVGLRLASGFTSHILYSAVFGAGLIYLVGTRAQRRRVGLGLGLCATAMALHFLWDAVGALSGGNGPLSLVLIVVIAAVAIATVVGVFHLTVRDERRTMRAVMSPEVLDGTLSAEELDALSGGWRQRRRYRKDAAGRHDRRRRKHRLAAAHDLADEIAAADAQETDRVAFARAELARLDARLLVDARPGPDRTTPEHPTGER</sequence>
<feature type="transmembrane region" description="Helical" evidence="1">
    <location>
        <begin position="34"/>
        <end position="54"/>
    </location>
</feature>
<feature type="transmembrane region" description="Helical" evidence="1">
    <location>
        <begin position="94"/>
        <end position="116"/>
    </location>
</feature>
<evidence type="ECO:0000256" key="1">
    <source>
        <dbReference type="SAM" id="Phobius"/>
    </source>
</evidence>
<name>A0A0H2KSU9_9MICO</name>
<keyword evidence="3" id="KW-1185">Reference proteome</keyword>
<dbReference type="PANTHER" id="PTHR36844">
    <property type="entry name" value="PROTEASE PRSW"/>
    <property type="match status" value="1"/>
</dbReference>
<evidence type="ECO:0008006" key="4">
    <source>
        <dbReference type="Google" id="ProtNLM"/>
    </source>
</evidence>
<dbReference type="STRING" id="264251.FB00_01725"/>
<dbReference type="EMBL" id="JNBQ01000001">
    <property type="protein sequence ID" value="KLN36596.1"/>
    <property type="molecule type" value="Genomic_DNA"/>
</dbReference>